<gene>
    <name evidence="1" type="ORF">FHY32_003094</name>
</gene>
<dbReference type="InterPro" id="IPR035068">
    <property type="entry name" value="TldD/PmbA_N"/>
</dbReference>
<comment type="caution">
    <text evidence="1">The sequence shown here is derived from an EMBL/GenBank/DDBJ whole genome shotgun (WGS) entry which is preliminary data.</text>
</comment>
<evidence type="ECO:0000313" key="2">
    <source>
        <dbReference type="Proteomes" id="UP000576603"/>
    </source>
</evidence>
<dbReference type="InterPro" id="IPR036059">
    <property type="entry name" value="TldD/PmbA_sf"/>
</dbReference>
<reference evidence="1 2" key="1">
    <citation type="submission" date="2020-08" db="EMBL/GenBank/DDBJ databases">
        <title>Studying the diversity of plant-associated saprophytic bacteria and their role in host health and plant-pathogen interactions.</title>
        <authorList>
            <person name="Potnis N."/>
        </authorList>
    </citation>
    <scope>NUCLEOTIDE SEQUENCE [LARGE SCALE GENOMIC DNA]</scope>
    <source>
        <strain evidence="1 2">CFBP 7922</strain>
    </source>
</reference>
<proteinExistence type="predicted"/>
<evidence type="ECO:0008006" key="3">
    <source>
        <dbReference type="Google" id="ProtNLM"/>
    </source>
</evidence>
<dbReference type="GO" id="GO:0006508">
    <property type="term" value="P:proteolysis"/>
    <property type="evidence" value="ECO:0007669"/>
    <property type="project" value="InterPro"/>
</dbReference>
<dbReference type="EMBL" id="JACHNL010000006">
    <property type="protein sequence ID" value="MBB4724725.1"/>
    <property type="molecule type" value="Genomic_DNA"/>
</dbReference>
<organism evidence="1 2">
    <name type="scientific">Xanthomonas euvesicatoria</name>
    <dbReference type="NCBI Taxonomy" id="456327"/>
    <lineage>
        <taxon>Bacteria</taxon>
        <taxon>Pseudomonadati</taxon>
        <taxon>Pseudomonadota</taxon>
        <taxon>Gammaproteobacteria</taxon>
        <taxon>Lysobacterales</taxon>
        <taxon>Lysobacteraceae</taxon>
        <taxon>Xanthomonas</taxon>
    </lineage>
</organism>
<name>A0AAW3U6S9_XANEU</name>
<dbReference type="AlphaFoldDB" id="A0AAW3U6S9"/>
<dbReference type="Proteomes" id="UP000576603">
    <property type="component" value="Unassembled WGS sequence"/>
</dbReference>
<protein>
    <recommendedName>
        <fullName evidence="3">Twin-arginine translocation signal domain-containing protein</fullName>
    </recommendedName>
</protein>
<evidence type="ECO:0000313" key="1">
    <source>
        <dbReference type="EMBL" id="MBB4724725.1"/>
    </source>
</evidence>
<dbReference type="Gene3D" id="3.30.2290.10">
    <property type="entry name" value="PmbA/TldD superfamily"/>
    <property type="match status" value="1"/>
</dbReference>
<dbReference type="SUPFAM" id="SSF111283">
    <property type="entry name" value="Putative modulator of DNA gyrase, PmbA/TldD"/>
    <property type="match status" value="1"/>
</dbReference>
<dbReference type="GO" id="GO:0008237">
    <property type="term" value="F:metallopeptidase activity"/>
    <property type="evidence" value="ECO:0007669"/>
    <property type="project" value="InterPro"/>
</dbReference>
<accession>A0AAW3U6S9</accession>
<sequence length="176" mass="18675">MDRRTFLTLSGIGAAGLLLPNTRLIAAKQLLTPNDAARSRRLSDTALSTAKAAGANYCDVRVSNYLRQFVITSEAQVENVVNAESSGVCVLADGAWGLRHQHANSDGITTATPGGGDRQGQRAAGHRKLVPWLARREVGQIVLETSGGSRACTSSAQCRCNDTAVLLCCPKYPLTH</sequence>